<evidence type="ECO:0000256" key="1">
    <source>
        <dbReference type="SAM" id="MobiDB-lite"/>
    </source>
</evidence>
<name>A0A0A2IIB8_PENEN</name>
<dbReference type="GeneID" id="27673001"/>
<gene>
    <name evidence="2" type="ORF">PEX2_003040</name>
</gene>
<feature type="region of interest" description="Disordered" evidence="1">
    <location>
        <begin position="143"/>
        <end position="180"/>
    </location>
</feature>
<organism evidence="2 3">
    <name type="scientific">Penicillium expansum</name>
    <name type="common">Blue mold rot fungus</name>
    <dbReference type="NCBI Taxonomy" id="27334"/>
    <lineage>
        <taxon>Eukaryota</taxon>
        <taxon>Fungi</taxon>
        <taxon>Dikarya</taxon>
        <taxon>Ascomycota</taxon>
        <taxon>Pezizomycotina</taxon>
        <taxon>Eurotiomycetes</taxon>
        <taxon>Eurotiomycetidae</taxon>
        <taxon>Eurotiales</taxon>
        <taxon>Aspergillaceae</taxon>
        <taxon>Penicillium</taxon>
    </lineage>
</organism>
<evidence type="ECO:0008006" key="4">
    <source>
        <dbReference type="Google" id="ProtNLM"/>
    </source>
</evidence>
<dbReference type="OrthoDB" id="4137815at2759"/>
<dbReference type="Pfam" id="PF11951">
    <property type="entry name" value="Fungal_trans_2"/>
    <property type="match status" value="1"/>
</dbReference>
<keyword evidence="3" id="KW-1185">Reference proteome</keyword>
<dbReference type="HOGENOM" id="CLU_036113_1_0_1"/>
<protein>
    <recommendedName>
        <fullName evidence="4">Zn(2)-C6 fungal-type domain-containing protein</fullName>
    </recommendedName>
</protein>
<dbReference type="VEuPathDB" id="FungiDB:PEXP_025780"/>
<dbReference type="PhylomeDB" id="A0A0A2IIB8"/>
<comment type="caution">
    <text evidence="2">The sequence shown here is derived from an EMBL/GenBank/DDBJ whole genome shotgun (WGS) entry which is preliminary data.</text>
</comment>
<evidence type="ECO:0000313" key="3">
    <source>
        <dbReference type="Proteomes" id="UP000030143"/>
    </source>
</evidence>
<dbReference type="InterPro" id="IPR021858">
    <property type="entry name" value="Fun_TF"/>
</dbReference>
<accession>A0A0A2IIB8</accession>
<dbReference type="EMBL" id="JQFZ01000155">
    <property type="protein sequence ID" value="KGO56950.1"/>
    <property type="molecule type" value="Genomic_DNA"/>
</dbReference>
<proteinExistence type="predicted"/>
<evidence type="ECO:0000313" key="2">
    <source>
        <dbReference type="EMBL" id="KGO56950.1"/>
    </source>
</evidence>
<dbReference type="RefSeq" id="XP_016598638.1">
    <property type="nucleotide sequence ID" value="XM_016737582.1"/>
</dbReference>
<sequence>MINKTINKINKFSIPKEEVRMRINRLWGNPGESGEIADLTGSPREFINSNINLKTKRTGTKLLLVLRSCYHSRIRAKKMAKACNHSNLNEEERETCTAGASPTCIRCSRLKIGSTARRTKRARYLSSSEDFPHGDLRVSTIVSRHRAQSKESESHASSSSLSECSSLSSPTRDDEVWSPESPDVMIISPEKLLAAPTNFQTTSDALRTVMNVEQFSVIHAPFVFGESFIPTSQKTIYVILQLSAPILTEGYLAFLGLMTNYQKSPVIRRNEPDMFMAAKGLQRLRSVKISHDYDAACALFLGQTMYVFNILTAPYSCTAHSIVRSSLMSAKPWLPRLMHTPIMDTITMSPILIDTVECLVHREIPIIRLDPQPRLIVDRYLGLCATLLPHLYDICECSNTLKREAPAARSESYSALHDRLDELEELIRRWRPQTPSGLFDSYGQHAVLAMVTHANLYRLAALLIIHRLRYPLGVEDEAAWKLANGIFSELSFFAKSAINVKGSTALPLVFPLTMAMFEIHGPGEDLIDRLALASFTVQSACLSRLQDFVQLARASRESGYEGIWFELVDKHLHVAVPP</sequence>
<feature type="compositionally biased region" description="Low complexity" evidence="1">
    <location>
        <begin position="155"/>
        <end position="169"/>
    </location>
</feature>
<dbReference type="AlphaFoldDB" id="A0A0A2IIB8"/>
<reference evidence="2 3" key="1">
    <citation type="journal article" date="2015" name="Mol. Plant Microbe Interact.">
        <title>Genome, transcriptome, and functional analyses of Penicillium expansum provide new insights into secondary metabolism and pathogenicity.</title>
        <authorList>
            <person name="Ballester A.R."/>
            <person name="Marcet-Houben M."/>
            <person name="Levin E."/>
            <person name="Sela N."/>
            <person name="Selma-Lazaro C."/>
            <person name="Carmona L."/>
            <person name="Wisniewski M."/>
            <person name="Droby S."/>
            <person name="Gonzalez-Candelas L."/>
            <person name="Gabaldon T."/>
        </authorList>
    </citation>
    <scope>NUCLEOTIDE SEQUENCE [LARGE SCALE GENOMIC DNA]</scope>
    <source>
        <strain evidence="2 3">MD-8</strain>
    </source>
</reference>
<dbReference type="Proteomes" id="UP000030143">
    <property type="component" value="Unassembled WGS sequence"/>
</dbReference>